<protein>
    <recommendedName>
        <fullName evidence="3">PilZ domain-containing protein</fullName>
    </recommendedName>
</protein>
<organism evidence="1 2">
    <name type="scientific">Novosphingobium chloroacetimidivorans</name>
    <dbReference type="NCBI Taxonomy" id="1428314"/>
    <lineage>
        <taxon>Bacteria</taxon>
        <taxon>Pseudomonadati</taxon>
        <taxon>Pseudomonadota</taxon>
        <taxon>Alphaproteobacteria</taxon>
        <taxon>Sphingomonadales</taxon>
        <taxon>Sphingomonadaceae</taxon>
        <taxon>Novosphingobium</taxon>
    </lineage>
</organism>
<dbReference type="AlphaFoldDB" id="A0A7W7KDD3"/>
<dbReference type="RefSeq" id="WP_246382153.1">
    <property type="nucleotide sequence ID" value="NZ_JACHLR010000029.1"/>
</dbReference>
<dbReference type="EMBL" id="JACHLR010000029">
    <property type="protein sequence ID" value="MBB4860732.1"/>
    <property type="molecule type" value="Genomic_DNA"/>
</dbReference>
<accession>A0A7W7KDD3</accession>
<proteinExistence type="predicted"/>
<dbReference type="Proteomes" id="UP000555448">
    <property type="component" value="Unassembled WGS sequence"/>
</dbReference>
<keyword evidence="2" id="KW-1185">Reference proteome</keyword>
<evidence type="ECO:0000313" key="2">
    <source>
        <dbReference type="Proteomes" id="UP000555448"/>
    </source>
</evidence>
<evidence type="ECO:0000313" key="1">
    <source>
        <dbReference type="EMBL" id="MBB4860732.1"/>
    </source>
</evidence>
<gene>
    <name evidence="1" type="ORF">HNO88_004077</name>
</gene>
<evidence type="ECO:0008006" key="3">
    <source>
        <dbReference type="Google" id="ProtNLM"/>
    </source>
</evidence>
<comment type="caution">
    <text evidence="1">The sequence shown here is derived from an EMBL/GenBank/DDBJ whole genome shotgun (WGS) entry which is preliminary data.</text>
</comment>
<name>A0A7W7KDD3_9SPHN</name>
<reference evidence="1 2" key="1">
    <citation type="submission" date="2020-08" db="EMBL/GenBank/DDBJ databases">
        <title>Functional genomics of gut bacteria from endangered species of beetles.</title>
        <authorList>
            <person name="Carlos-Shanley C."/>
        </authorList>
    </citation>
    <scope>NUCLEOTIDE SEQUENCE [LARGE SCALE GENOMIC DNA]</scope>
    <source>
        <strain evidence="1 2">S00245</strain>
    </source>
</reference>
<sequence>MMIKITPQVGSYEYETQEDRSAPRARMAIPGFLRPAGGKRLVTNTRDNSRSGFAAIAIARLQPGTTCWLTLSDMPALEAEIVW</sequence>